<reference evidence="1 2" key="1">
    <citation type="submission" date="2020-12" db="EMBL/GenBank/DDBJ databases">
        <title>WGS of Legionella: environmental sample.</title>
        <authorList>
            <person name="Cristino S."/>
            <person name="Girolamini L."/>
            <person name="Salaris S."/>
            <person name="Pascale M.R."/>
            <person name="Mazzotta M."/>
            <person name="Orsini M."/>
            <person name="Grottola A."/>
        </authorList>
    </citation>
    <scope>NUCLEOTIDE SEQUENCE [LARGE SCALE GENOMIC DNA]</scope>
    <source>
        <strain evidence="1 2">30cs62</strain>
    </source>
</reference>
<evidence type="ECO:0000313" key="1">
    <source>
        <dbReference type="EMBL" id="MBL7525276.1"/>
    </source>
</evidence>
<organism evidence="1 2">
    <name type="scientific">Legionella bononiensis</name>
    <dbReference type="NCBI Taxonomy" id="2793102"/>
    <lineage>
        <taxon>Bacteria</taxon>
        <taxon>Pseudomonadati</taxon>
        <taxon>Pseudomonadota</taxon>
        <taxon>Gammaproteobacteria</taxon>
        <taxon>Legionellales</taxon>
        <taxon>Legionellaceae</taxon>
        <taxon>Legionella</taxon>
    </lineage>
</organism>
<dbReference type="Gene3D" id="3.90.1530.10">
    <property type="entry name" value="Conserved hypothetical protein from pyrococcus furiosus pfu- 392566-001, ParB domain"/>
    <property type="match status" value="1"/>
</dbReference>
<accession>A0ABS1W7E3</accession>
<dbReference type="InterPro" id="IPR036086">
    <property type="entry name" value="ParB/Sulfiredoxin_sf"/>
</dbReference>
<dbReference type="Proteomes" id="UP000809910">
    <property type="component" value="Unassembled WGS sequence"/>
</dbReference>
<comment type="caution">
    <text evidence="1">The sequence shown here is derived from an EMBL/GenBank/DDBJ whole genome shotgun (WGS) entry which is preliminary data.</text>
</comment>
<evidence type="ECO:0000313" key="2">
    <source>
        <dbReference type="Proteomes" id="UP000809910"/>
    </source>
</evidence>
<evidence type="ECO:0008006" key="3">
    <source>
        <dbReference type="Google" id="ProtNLM"/>
    </source>
</evidence>
<protein>
    <recommendedName>
        <fullName evidence="3">Chromosome partitioning protein ParB</fullName>
    </recommendedName>
</protein>
<gene>
    <name evidence="1" type="ORF">I5282_01660</name>
</gene>
<dbReference type="RefSeq" id="WP_203113926.1">
    <property type="nucleotide sequence ID" value="NZ_JADWVN010000004.1"/>
</dbReference>
<keyword evidence="2" id="KW-1185">Reference proteome</keyword>
<sequence>MSMIFENSTIERTETIIKKPSSSNGDVTRSLNFGNVSKQVSFNDRNDEGYYKVRPKALKPSAHNPRPDWVIDDAWLVKHVGIDMEDIFESNMNLNCLVKINEEEVDGKLIESIIFPQFEELLNSPNITQKKEFDFLVNLAKSIRETGQIQPIEIESDSENNTLVVLEGHLRRLACILGRIPYIKAIRNEGLHNLSRRDKIGRQITENSLRTNISVLGNFKLASEEIKENPKITVRDLSTRLKIQKDLASTLIKLILYPDKYHSSIYSALESGHLSANNLIKVASYNRQDRQELFIYKLLEKNIELPVQMKKPIPRGTDGRKRSVASMQIKTIDNCVKAGNKLLSCIPELKDYSTISEVKTVDDMVSLLKSLEEFLLGKSTEEK</sequence>
<dbReference type="EMBL" id="JADWVN010000004">
    <property type="protein sequence ID" value="MBL7525276.1"/>
    <property type="molecule type" value="Genomic_DNA"/>
</dbReference>
<proteinExistence type="predicted"/>
<dbReference type="SUPFAM" id="SSF110849">
    <property type="entry name" value="ParB/Sulfiredoxin"/>
    <property type="match status" value="1"/>
</dbReference>
<name>A0ABS1W7E3_9GAMM</name>